<evidence type="ECO:0000313" key="1">
    <source>
        <dbReference type="EMBL" id="GGO26160.1"/>
    </source>
</evidence>
<sequence length="111" mass="12215">MELDRGVPRVTIEDCWHFAADEGESVPSALQFLLAGRVERHAAASLTVRARAGSRPVLVTWRPQALTAVLTPRALEDPMLSAVWGEYPTRLALVVPSTRQGVIDIRVEVDE</sequence>
<evidence type="ECO:0000313" key="2">
    <source>
        <dbReference type="Proteomes" id="UP000653480"/>
    </source>
</evidence>
<gene>
    <name evidence="1" type="ORF">GCM10011574_58180</name>
</gene>
<dbReference type="AlphaFoldDB" id="A0A8H9LG92"/>
<comment type="caution">
    <text evidence="1">The sequence shown here is derived from an EMBL/GenBank/DDBJ whole genome shotgun (WGS) entry which is preliminary data.</text>
</comment>
<reference evidence="1" key="1">
    <citation type="journal article" date="2014" name="Int. J. Syst. Evol. Microbiol.">
        <title>Complete genome sequence of Corynebacterium casei LMG S-19264T (=DSM 44701T), isolated from a smear-ripened cheese.</title>
        <authorList>
            <consortium name="US DOE Joint Genome Institute (JGI-PGF)"/>
            <person name="Walter F."/>
            <person name="Albersmeier A."/>
            <person name="Kalinowski J."/>
            <person name="Ruckert C."/>
        </authorList>
    </citation>
    <scope>NUCLEOTIDE SEQUENCE</scope>
    <source>
        <strain evidence="1">CGMCC 4.7138</strain>
    </source>
</reference>
<accession>A0A8H9LG92</accession>
<reference evidence="1" key="2">
    <citation type="submission" date="2020-09" db="EMBL/GenBank/DDBJ databases">
        <authorList>
            <person name="Sun Q."/>
            <person name="Zhou Y."/>
        </authorList>
    </citation>
    <scope>NUCLEOTIDE SEQUENCE</scope>
    <source>
        <strain evidence="1">CGMCC 4.7138</strain>
    </source>
</reference>
<organism evidence="1 2">
    <name type="scientific">Microbispora bryophytorum</name>
    <dbReference type="NCBI Taxonomy" id="1460882"/>
    <lineage>
        <taxon>Bacteria</taxon>
        <taxon>Bacillati</taxon>
        <taxon>Actinomycetota</taxon>
        <taxon>Actinomycetes</taxon>
        <taxon>Streptosporangiales</taxon>
        <taxon>Streptosporangiaceae</taxon>
        <taxon>Microbispora</taxon>
    </lineage>
</organism>
<dbReference type="EMBL" id="BMMN01000014">
    <property type="protein sequence ID" value="GGO26160.1"/>
    <property type="molecule type" value="Genomic_DNA"/>
</dbReference>
<protein>
    <submittedName>
        <fullName evidence="1">Uncharacterized protein</fullName>
    </submittedName>
</protein>
<proteinExistence type="predicted"/>
<dbReference type="Proteomes" id="UP000653480">
    <property type="component" value="Unassembled WGS sequence"/>
</dbReference>
<keyword evidence="2" id="KW-1185">Reference proteome</keyword>
<name>A0A8H9LG92_9ACTN</name>